<dbReference type="AlphaFoldDB" id="A0A9P0NSI5"/>
<dbReference type="OrthoDB" id="6766063at2759"/>
<dbReference type="PANTHER" id="PTHR19303">
    <property type="entry name" value="TRANSPOSON"/>
    <property type="match status" value="1"/>
</dbReference>
<evidence type="ECO:0000313" key="2">
    <source>
        <dbReference type="EMBL" id="CAH1954405.1"/>
    </source>
</evidence>
<organism evidence="2 3">
    <name type="scientific">Acanthoscelides obtectus</name>
    <name type="common">Bean weevil</name>
    <name type="synonym">Bruchus obtectus</name>
    <dbReference type="NCBI Taxonomy" id="200917"/>
    <lineage>
        <taxon>Eukaryota</taxon>
        <taxon>Metazoa</taxon>
        <taxon>Ecdysozoa</taxon>
        <taxon>Arthropoda</taxon>
        <taxon>Hexapoda</taxon>
        <taxon>Insecta</taxon>
        <taxon>Pterygota</taxon>
        <taxon>Neoptera</taxon>
        <taxon>Endopterygota</taxon>
        <taxon>Coleoptera</taxon>
        <taxon>Polyphaga</taxon>
        <taxon>Cucujiformia</taxon>
        <taxon>Chrysomeloidea</taxon>
        <taxon>Chrysomelidae</taxon>
        <taxon>Bruchinae</taxon>
        <taxon>Bruchini</taxon>
        <taxon>Acanthoscelides</taxon>
    </lineage>
</organism>
<dbReference type="GO" id="GO:0003677">
    <property type="term" value="F:DNA binding"/>
    <property type="evidence" value="ECO:0007669"/>
    <property type="project" value="TreeGrafter"/>
</dbReference>
<dbReference type="GO" id="GO:0005634">
    <property type="term" value="C:nucleus"/>
    <property type="evidence" value="ECO:0007669"/>
    <property type="project" value="TreeGrafter"/>
</dbReference>
<dbReference type="InterPro" id="IPR050863">
    <property type="entry name" value="CenT-Element_Derived"/>
</dbReference>
<reference evidence="2" key="1">
    <citation type="submission" date="2022-03" db="EMBL/GenBank/DDBJ databases">
        <authorList>
            <person name="Sayadi A."/>
        </authorList>
    </citation>
    <scope>NUCLEOTIDE SEQUENCE</scope>
</reference>
<evidence type="ECO:0000259" key="1">
    <source>
        <dbReference type="Pfam" id="PF03184"/>
    </source>
</evidence>
<dbReference type="EMBL" id="CAKOFQ010006653">
    <property type="protein sequence ID" value="CAH1954405.1"/>
    <property type="molecule type" value="Genomic_DNA"/>
</dbReference>
<comment type="caution">
    <text evidence="2">The sequence shown here is derived from an EMBL/GenBank/DDBJ whole genome shotgun (WGS) entry which is preliminary data.</text>
</comment>
<protein>
    <recommendedName>
        <fullName evidence="1">DDE-1 domain-containing protein</fullName>
    </recommendedName>
</protein>
<name>A0A9P0NSI5_ACAOB</name>
<gene>
    <name evidence="2" type="ORF">ACAOBT_LOCUS537</name>
</gene>
<sequence>MVKKYQRKTQRQLWDEDKMQQAIEEVCRGLAYKTAAKNFGDPLMSLKRRCQGTNKLAVNKVKKLGIKTGVFTKEQEEELVAHILTMEGRMSGLTTKDERSIAYQLAEKNNIVHPFSKVTCLAGKDWLIGFRKRHLQISLRSPESTSAARARAFNRPAVTKFFMLSTSVYDKIQFQAHRIYNVDETSLSTVPGKNCKILAQRGSKQVGRVVSTERGTSITAVICMSASGSYVPPMIIFARKRMKEELKDGAPPGTAFYCNESGWMKLEVFSVWFDHSLAFVKPSQEDPALLDGHLSHTKNLSVIEKTRNNFVTILCLPPHTTHKLQPLDVSFMYPLNHYHNKA</sequence>
<dbReference type="Pfam" id="PF03184">
    <property type="entry name" value="DDE_1"/>
    <property type="match status" value="1"/>
</dbReference>
<keyword evidence="3" id="KW-1185">Reference proteome</keyword>
<dbReference type="Proteomes" id="UP001152888">
    <property type="component" value="Unassembled WGS sequence"/>
</dbReference>
<dbReference type="InterPro" id="IPR004875">
    <property type="entry name" value="DDE_SF_endonuclease_dom"/>
</dbReference>
<feature type="domain" description="DDE-1" evidence="1">
    <location>
        <begin position="217"/>
        <end position="339"/>
    </location>
</feature>
<proteinExistence type="predicted"/>
<evidence type="ECO:0000313" key="3">
    <source>
        <dbReference type="Proteomes" id="UP001152888"/>
    </source>
</evidence>
<dbReference type="PANTHER" id="PTHR19303:SF74">
    <property type="entry name" value="POGO TRANSPOSABLE ELEMENT WITH KRAB DOMAIN"/>
    <property type="match status" value="1"/>
</dbReference>
<accession>A0A9P0NSI5</accession>